<protein>
    <recommendedName>
        <fullName evidence="2">FISNA domain-containing protein</fullName>
    </recommendedName>
</protein>
<evidence type="ECO:0000259" key="2">
    <source>
        <dbReference type="Pfam" id="PF14484"/>
    </source>
</evidence>
<accession>A0ABR3MVU4</accession>
<proteinExistence type="predicted"/>
<reference evidence="3 4" key="1">
    <citation type="submission" date="2023-09" db="EMBL/GenBank/DDBJ databases">
        <authorList>
            <person name="Wang M."/>
        </authorList>
    </citation>
    <scope>NUCLEOTIDE SEQUENCE [LARGE SCALE GENOMIC DNA]</scope>
    <source>
        <strain evidence="3">GT-2023</strain>
        <tissue evidence="3">Liver</tissue>
    </source>
</reference>
<dbReference type="EMBL" id="JAYMGO010000009">
    <property type="protein sequence ID" value="KAL1268763.1"/>
    <property type="molecule type" value="Genomic_DNA"/>
</dbReference>
<feature type="compositionally biased region" description="Acidic residues" evidence="1">
    <location>
        <begin position="1"/>
        <end position="14"/>
    </location>
</feature>
<feature type="compositionally biased region" description="Polar residues" evidence="1">
    <location>
        <begin position="23"/>
        <end position="38"/>
    </location>
</feature>
<feature type="non-terminal residue" evidence="3">
    <location>
        <position position="127"/>
    </location>
</feature>
<dbReference type="Pfam" id="PF14484">
    <property type="entry name" value="FISNA"/>
    <property type="match status" value="1"/>
</dbReference>
<name>A0ABR3MVU4_9TELE</name>
<dbReference type="Proteomes" id="UP001558613">
    <property type="component" value="Unassembled WGS sequence"/>
</dbReference>
<gene>
    <name evidence="3" type="ORF">QQF64_034126</name>
</gene>
<dbReference type="InterPro" id="IPR029495">
    <property type="entry name" value="NACHT-assoc"/>
</dbReference>
<feature type="domain" description="FISNA" evidence="2">
    <location>
        <begin position="85"/>
        <end position="127"/>
    </location>
</feature>
<evidence type="ECO:0000256" key="1">
    <source>
        <dbReference type="SAM" id="MobiDB-lite"/>
    </source>
</evidence>
<keyword evidence="4" id="KW-1185">Reference proteome</keyword>
<comment type="caution">
    <text evidence="3">The sequence shown here is derived from an EMBL/GenBank/DDBJ whole genome shotgun (WGS) entry which is preliminary data.</text>
</comment>
<feature type="region of interest" description="Disordered" evidence="1">
    <location>
        <begin position="1"/>
        <end position="40"/>
    </location>
</feature>
<evidence type="ECO:0000313" key="3">
    <source>
        <dbReference type="EMBL" id="KAL1268763.1"/>
    </source>
</evidence>
<evidence type="ECO:0000313" key="4">
    <source>
        <dbReference type="Proteomes" id="UP001558613"/>
    </source>
</evidence>
<sequence>MASVEQDFETPDEPEEKKHRKVQMSSSGVNMNAQTGGTVNAPILTGNITSVIFNYNTAETQKLPETAEEHTEKQDLILKKFLETHKSNMKKKAECIFECKKENEAHLKAVYTELFITEGDMKEVNQE</sequence>
<organism evidence="3 4">
    <name type="scientific">Cirrhinus molitorella</name>
    <name type="common">mud carp</name>
    <dbReference type="NCBI Taxonomy" id="172907"/>
    <lineage>
        <taxon>Eukaryota</taxon>
        <taxon>Metazoa</taxon>
        <taxon>Chordata</taxon>
        <taxon>Craniata</taxon>
        <taxon>Vertebrata</taxon>
        <taxon>Euteleostomi</taxon>
        <taxon>Actinopterygii</taxon>
        <taxon>Neopterygii</taxon>
        <taxon>Teleostei</taxon>
        <taxon>Ostariophysi</taxon>
        <taxon>Cypriniformes</taxon>
        <taxon>Cyprinidae</taxon>
        <taxon>Labeoninae</taxon>
        <taxon>Labeonini</taxon>
        <taxon>Cirrhinus</taxon>
    </lineage>
</organism>